<protein>
    <recommendedName>
        <fullName evidence="1">Bacterial HORMA domain-containing protein</fullName>
    </recommendedName>
</protein>
<proteinExistence type="predicted"/>
<name>A0A848FE15_9BURK</name>
<gene>
    <name evidence="2" type="ORF">HHL10_18910</name>
</gene>
<feature type="domain" description="Bacterial HORMA" evidence="1">
    <location>
        <begin position="3"/>
        <end position="170"/>
    </location>
</feature>
<evidence type="ECO:0000313" key="2">
    <source>
        <dbReference type="EMBL" id="NML17055.1"/>
    </source>
</evidence>
<dbReference type="Pfam" id="PF18138">
    <property type="entry name" value="bacHORMA_1"/>
    <property type="match status" value="1"/>
</dbReference>
<comment type="caution">
    <text evidence="2">The sequence shown here is derived from an EMBL/GenBank/DDBJ whole genome shotgun (WGS) entry which is preliminary data.</text>
</comment>
<dbReference type="RefSeq" id="WP_169161951.1">
    <property type="nucleotide sequence ID" value="NZ_JABBFW010000014.1"/>
</dbReference>
<keyword evidence="3" id="KW-1185">Reference proteome</keyword>
<evidence type="ECO:0000313" key="3">
    <source>
        <dbReference type="Proteomes" id="UP000574067"/>
    </source>
</evidence>
<evidence type="ECO:0000259" key="1">
    <source>
        <dbReference type="Pfam" id="PF18138"/>
    </source>
</evidence>
<sequence>MSYSFTATEAATFTVVHARHLAAKVKTDLKRMQRLYDKPSDADIDSYESEVVELLRCGYLGTVMYGFKRNDQWIEPTLRYTAQDLAAGVDAADDDPGKVRPGADVAGASFYSYLTYSAKWDSLNSQQQADFKESLAVQRTGAQAPNVNGYFVTDRTYSSGGRSLGRDSVRSYG</sequence>
<dbReference type="InterPro" id="IPR041162">
    <property type="entry name" value="Bact_HORMA_1"/>
</dbReference>
<dbReference type="AlphaFoldDB" id="A0A848FE15"/>
<accession>A0A848FE15</accession>
<organism evidence="2 3">
    <name type="scientific">Azohydromonas caseinilytica</name>
    <dbReference type="NCBI Taxonomy" id="2728836"/>
    <lineage>
        <taxon>Bacteria</taxon>
        <taxon>Pseudomonadati</taxon>
        <taxon>Pseudomonadota</taxon>
        <taxon>Betaproteobacteria</taxon>
        <taxon>Burkholderiales</taxon>
        <taxon>Sphaerotilaceae</taxon>
        <taxon>Azohydromonas</taxon>
    </lineage>
</organism>
<dbReference type="EMBL" id="JABBFW010000014">
    <property type="protein sequence ID" value="NML17055.1"/>
    <property type="molecule type" value="Genomic_DNA"/>
</dbReference>
<dbReference type="Proteomes" id="UP000574067">
    <property type="component" value="Unassembled WGS sequence"/>
</dbReference>
<reference evidence="2 3" key="1">
    <citation type="submission" date="2020-04" db="EMBL/GenBank/DDBJ databases">
        <title>Azohydromonas sp. isolated from soil.</title>
        <authorList>
            <person name="Dahal R.H."/>
        </authorList>
    </citation>
    <scope>NUCLEOTIDE SEQUENCE [LARGE SCALE GENOMIC DNA]</scope>
    <source>
        <strain evidence="2 3">G-1-1-14</strain>
    </source>
</reference>